<evidence type="ECO:0000256" key="2">
    <source>
        <dbReference type="SAM" id="MobiDB-lite"/>
    </source>
</evidence>
<dbReference type="InterPro" id="IPR029058">
    <property type="entry name" value="AB_hydrolase_fold"/>
</dbReference>
<evidence type="ECO:0000256" key="3">
    <source>
        <dbReference type="SAM" id="SignalP"/>
    </source>
</evidence>
<dbReference type="Proteomes" id="UP001495147">
    <property type="component" value="Unassembled WGS sequence"/>
</dbReference>
<reference evidence="5 6" key="1">
    <citation type="submission" date="2024-05" db="EMBL/GenBank/DDBJ databases">
        <title>Roseateles sp. DJS-2-20 16S ribosomal RNA gene Genome sequencing and assembly.</title>
        <authorList>
            <person name="Woo H."/>
        </authorList>
    </citation>
    <scope>NUCLEOTIDE SEQUENCE [LARGE SCALE GENOMIC DNA]</scope>
    <source>
        <strain evidence="5 6">DJS-2-20</strain>
    </source>
</reference>
<accession>A0ABV0G1D0</accession>
<dbReference type="Gene3D" id="3.40.50.1820">
    <property type="entry name" value="alpha/beta hydrolase"/>
    <property type="match status" value="1"/>
</dbReference>
<protein>
    <submittedName>
        <fullName evidence="5">Alpha/beta hydrolase</fullName>
    </submittedName>
</protein>
<dbReference type="SUPFAM" id="SSF53474">
    <property type="entry name" value="alpha/beta-Hydrolases"/>
    <property type="match status" value="1"/>
</dbReference>
<organism evidence="5 6">
    <name type="scientific">Roseateles paludis</name>
    <dbReference type="NCBI Taxonomy" id="3145238"/>
    <lineage>
        <taxon>Bacteria</taxon>
        <taxon>Pseudomonadati</taxon>
        <taxon>Pseudomonadota</taxon>
        <taxon>Betaproteobacteria</taxon>
        <taxon>Burkholderiales</taxon>
        <taxon>Sphaerotilaceae</taxon>
        <taxon>Roseateles</taxon>
    </lineage>
</organism>
<comment type="caution">
    <text evidence="5">The sequence shown here is derived from an EMBL/GenBank/DDBJ whole genome shotgun (WGS) entry which is preliminary data.</text>
</comment>
<dbReference type="RefSeq" id="WP_347704334.1">
    <property type="nucleotide sequence ID" value="NZ_JBDPZD010000002.1"/>
</dbReference>
<dbReference type="InterPro" id="IPR049492">
    <property type="entry name" value="BD-FAE-like_dom"/>
</dbReference>
<keyword evidence="3" id="KW-0732">Signal</keyword>
<feature type="compositionally biased region" description="Basic and acidic residues" evidence="2">
    <location>
        <begin position="53"/>
        <end position="71"/>
    </location>
</feature>
<proteinExistence type="predicted"/>
<gene>
    <name evidence="5" type="ORF">ABDJ85_08550</name>
</gene>
<feature type="compositionally biased region" description="Acidic residues" evidence="2">
    <location>
        <begin position="72"/>
        <end position="82"/>
    </location>
</feature>
<evidence type="ECO:0000259" key="4">
    <source>
        <dbReference type="Pfam" id="PF20434"/>
    </source>
</evidence>
<keyword evidence="1 5" id="KW-0378">Hydrolase</keyword>
<feature type="compositionally biased region" description="Low complexity" evidence="2">
    <location>
        <begin position="34"/>
        <end position="49"/>
    </location>
</feature>
<name>A0ABV0G1D0_9BURK</name>
<sequence length="385" mass="40382">MPQPSASRFASRFAPLATLLLAGGLCALTAAPAMAQPAPAASSPAAPAATGPLRERLKERLEQRRAERNAPEGDDEGPDELSDLGGRSGGAALSCADWSKRMERISRLPRYRAPAGLKPDLADVPYGPLERERLDVFRAKGPAGSPPAPVIVMVHGGGWCVGDKAMAGVTANKVARWTPKGLMLVSVNYPMVGDGYGAVGQAQAIAQALAFVQKQAAAWGGDPSRVILMGHSAGAHLVSLVNADPDLRVAAGAQMPLATVSIDAGAIDVVKQMPQVYPFLKLRYEEAFGTLEPQWMGASPWHRLVKGASPWLGICSTTRKDDPCGQARAYVEKSQGLGINARALPQAKSHAALNNELGQPGAYTDSVERFLAGTDHVVARLLGAP</sequence>
<evidence type="ECO:0000313" key="6">
    <source>
        <dbReference type="Proteomes" id="UP001495147"/>
    </source>
</evidence>
<dbReference type="PANTHER" id="PTHR48081:SF33">
    <property type="entry name" value="KYNURENINE FORMAMIDASE"/>
    <property type="match status" value="1"/>
</dbReference>
<feature type="domain" description="BD-FAE-like" evidence="4">
    <location>
        <begin position="144"/>
        <end position="244"/>
    </location>
</feature>
<feature type="chain" id="PRO_5046670595" evidence="3">
    <location>
        <begin position="36"/>
        <end position="385"/>
    </location>
</feature>
<dbReference type="Pfam" id="PF20434">
    <property type="entry name" value="BD-FAE"/>
    <property type="match status" value="1"/>
</dbReference>
<feature type="signal peptide" evidence="3">
    <location>
        <begin position="1"/>
        <end position="35"/>
    </location>
</feature>
<dbReference type="EMBL" id="JBDPZD010000002">
    <property type="protein sequence ID" value="MEO3691515.1"/>
    <property type="molecule type" value="Genomic_DNA"/>
</dbReference>
<keyword evidence="6" id="KW-1185">Reference proteome</keyword>
<dbReference type="PANTHER" id="PTHR48081">
    <property type="entry name" value="AB HYDROLASE SUPERFAMILY PROTEIN C4A8.06C"/>
    <property type="match status" value="1"/>
</dbReference>
<evidence type="ECO:0000313" key="5">
    <source>
        <dbReference type="EMBL" id="MEO3691515.1"/>
    </source>
</evidence>
<feature type="region of interest" description="Disordered" evidence="2">
    <location>
        <begin position="34"/>
        <end position="90"/>
    </location>
</feature>
<dbReference type="GO" id="GO:0016787">
    <property type="term" value="F:hydrolase activity"/>
    <property type="evidence" value="ECO:0007669"/>
    <property type="project" value="UniProtKB-KW"/>
</dbReference>
<dbReference type="InterPro" id="IPR050300">
    <property type="entry name" value="GDXG_lipolytic_enzyme"/>
</dbReference>
<evidence type="ECO:0000256" key="1">
    <source>
        <dbReference type="ARBA" id="ARBA00022801"/>
    </source>
</evidence>